<keyword evidence="2" id="KW-1185">Reference proteome</keyword>
<dbReference type="Proteomes" id="UP001300502">
    <property type="component" value="Unassembled WGS sequence"/>
</dbReference>
<name>A0AAV9IJ68_9RHOD</name>
<accession>A0AAV9IJ68</accession>
<proteinExistence type="predicted"/>
<dbReference type="AlphaFoldDB" id="A0AAV9IJ68"/>
<evidence type="ECO:0000313" key="1">
    <source>
        <dbReference type="EMBL" id="KAK4527359.1"/>
    </source>
</evidence>
<gene>
    <name evidence="1" type="ORF">GAYE_SCF39G5281</name>
</gene>
<protein>
    <submittedName>
        <fullName evidence="1">Uncharacterized protein</fullName>
    </submittedName>
</protein>
<reference evidence="1 2" key="1">
    <citation type="submission" date="2022-07" db="EMBL/GenBank/DDBJ databases">
        <title>Genome-wide signatures of adaptation to extreme environments.</title>
        <authorList>
            <person name="Cho C.H."/>
            <person name="Yoon H.S."/>
        </authorList>
    </citation>
    <scope>NUCLEOTIDE SEQUENCE [LARGE SCALE GENOMIC DNA]</scope>
    <source>
        <strain evidence="1 2">108.79 E11</strain>
    </source>
</reference>
<dbReference type="EMBL" id="JANCYU010000051">
    <property type="protein sequence ID" value="KAK4527359.1"/>
    <property type="molecule type" value="Genomic_DNA"/>
</dbReference>
<evidence type="ECO:0000313" key="2">
    <source>
        <dbReference type="Proteomes" id="UP001300502"/>
    </source>
</evidence>
<organism evidence="1 2">
    <name type="scientific">Galdieria yellowstonensis</name>
    <dbReference type="NCBI Taxonomy" id="3028027"/>
    <lineage>
        <taxon>Eukaryota</taxon>
        <taxon>Rhodophyta</taxon>
        <taxon>Bangiophyceae</taxon>
        <taxon>Galdieriales</taxon>
        <taxon>Galdieriaceae</taxon>
        <taxon>Galdieria</taxon>
    </lineage>
</organism>
<sequence>MFSVIKIFPIKDLSELLLEYTDGVPGLIVGAVSVLLKYVAATPNISFTRESIESILSGPTNAEKCVAPYYLSRLEGLSDKGKVTMKRLILSHLYCVQFRVDDTLRESGQDNAHVFDLLLACFLEIQLEPDTLSALLFRTIRALSVHFLHESRCRVLEGFVATKFYLSFALRCCENSLLSTLSQLSRLWSRMDLEFPTNSAAFHVMPSIHFQKASKGQEGSTRKRTTFGPNEWERFVEEELPYNEIHIPIHATFNGPDILLKLRGHTNDETLLVGIACKGRWSSRGIG</sequence>
<comment type="caution">
    <text evidence="1">The sequence shown here is derived from an EMBL/GenBank/DDBJ whole genome shotgun (WGS) entry which is preliminary data.</text>
</comment>